<gene>
    <name evidence="2" type="ORF">O1G22_00820</name>
</gene>
<evidence type="ECO:0000313" key="2">
    <source>
        <dbReference type="EMBL" id="WBO61516.1"/>
    </source>
</evidence>
<keyword evidence="3" id="KW-1185">Reference proteome</keyword>
<evidence type="ECO:0000256" key="1">
    <source>
        <dbReference type="SAM" id="MobiDB-lite"/>
    </source>
</evidence>
<accession>A0ABY7NTG8</accession>
<dbReference type="EMBL" id="CP115300">
    <property type="protein sequence ID" value="WBO61516.1"/>
    <property type="molecule type" value="Genomic_DNA"/>
</dbReference>
<protein>
    <submittedName>
        <fullName evidence="2">Uncharacterized protein</fullName>
    </submittedName>
</protein>
<sequence>MTGATTADLDARTATAQVTAATPRPATADYIAATWARTDAIGGSIGRAEP</sequence>
<feature type="region of interest" description="Disordered" evidence="1">
    <location>
        <begin position="1"/>
        <end position="21"/>
    </location>
</feature>
<reference evidence="2 3" key="1">
    <citation type="submission" date="2022-12" db="EMBL/GenBank/DDBJ databases">
        <authorList>
            <person name="Mo P."/>
        </authorList>
    </citation>
    <scope>NUCLEOTIDE SEQUENCE [LARGE SCALE GENOMIC DNA]</scope>
    <source>
        <strain evidence="2 3">HUAS 2-6</strain>
    </source>
</reference>
<name>A0ABY7NTG8_9ACTN</name>
<proteinExistence type="predicted"/>
<evidence type="ECO:0000313" key="3">
    <source>
        <dbReference type="Proteomes" id="UP001212326"/>
    </source>
</evidence>
<dbReference type="RefSeq" id="WP_270079478.1">
    <property type="nucleotide sequence ID" value="NZ_CP115300.1"/>
</dbReference>
<dbReference type="Proteomes" id="UP001212326">
    <property type="component" value="Chromosome"/>
</dbReference>
<organism evidence="2 3">
    <name type="scientific">Streptomyces camelliae</name>
    <dbReference type="NCBI Taxonomy" id="3004093"/>
    <lineage>
        <taxon>Bacteria</taxon>
        <taxon>Bacillati</taxon>
        <taxon>Actinomycetota</taxon>
        <taxon>Actinomycetes</taxon>
        <taxon>Kitasatosporales</taxon>
        <taxon>Streptomycetaceae</taxon>
        <taxon>Streptomyces</taxon>
    </lineage>
</organism>